<dbReference type="Proteomes" id="UP000266841">
    <property type="component" value="Unassembled WGS sequence"/>
</dbReference>
<keyword evidence="3" id="KW-1185">Reference proteome</keyword>
<gene>
    <name evidence="2" type="ORF">THAOC_13842</name>
</gene>
<accession>K0T4L4</accession>
<organism evidence="2 3">
    <name type="scientific">Thalassiosira oceanica</name>
    <name type="common">Marine diatom</name>
    <dbReference type="NCBI Taxonomy" id="159749"/>
    <lineage>
        <taxon>Eukaryota</taxon>
        <taxon>Sar</taxon>
        <taxon>Stramenopiles</taxon>
        <taxon>Ochrophyta</taxon>
        <taxon>Bacillariophyta</taxon>
        <taxon>Coscinodiscophyceae</taxon>
        <taxon>Thalassiosirophycidae</taxon>
        <taxon>Thalassiosirales</taxon>
        <taxon>Thalassiosiraceae</taxon>
        <taxon>Thalassiosira</taxon>
    </lineage>
</organism>
<name>K0T4L4_THAOC</name>
<evidence type="ECO:0000256" key="1">
    <source>
        <dbReference type="SAM" id="MobiDB-lite"/>
    </source>
</evidence>
<feature type="region of interest" description="Disordered" evidence="1">
    <location>
        <begin position="1"/>
        <end position="22"/>
    </location>
</feature>
<feature type="compositionally biased region" description="Polar residues" evidence="1">
    <location>
        <begin position="1"/>
        <end position="10"/>
    </location>
</feature>
<sequence length="306" mass="33311">MRRTHATLSISPVAGKNQHDTYGPAEMKALGKLLLIIYVFRDGRTHARIVGGKLDPNNVNHVFDALNLSRTSNDAVSTFQPQPHPSGKIRAPIADAQVFTDNNGNNRNPARERVSLSAELVVSEGVESGGSVSLELLPRQNASDVRQGDLGKHSDHRQLETNFKDLEDTLQEIARKDPREWTAAEWLAEASISTSGCSPLSASSKAMTLECSRLSSIPEGKRPRVSLSCKQVEIPAEIRGFACPSHSSEQYSTEAKSISRHYTGDIDSPSSPGMSAILLSTPVAIRAVFSPFLSRFRDSRRHAGAM</sequence>
<dbReference type="EMBL" id="AGNL01016013">
    <property type="protein sequence ID" value="EJK65307.1"/>
    <property type="molecule type" value="Genomic_DNA"/>
</dbReference>
<comment type="caution">
    <text evidence="2">The sequence shown here is derived from an EMBL/GenBank/DDBJ whole genome shotgun (WGS) entry which is preliminary data.</text>
</comment>
<evidence type="ECO:0000313" key="2">
    <source>
        <dbReference type="EMBL" id="EJK65307.1"/>
    </source>
</evidence>
<evidence type="ECO:0000313" key="3">
    <source>
        <dbReference type="Proteomes" id="UP000266841"/>
    </source>
</evidence>
<proteinExistence type="predicted"/>
<dbReference type="AlphaFoldDB" id="K0T4L4"/>
<protein>
    <submittedName>
        <fullName evidence="2">Uncharacterized protein</fullName>
    </submittedName>
</protein>
<reference evidence="2 3" key="1">
    <citation type="journal article" date="2012" name="Genome Biol.">
        <title>Genome and low-iron response of an oceanic diatom adapted to chronic iron limitation.</title>
        <authorList>
            <person name="Lommer M."/>
            <person name="Specht M."/>
            <person name="Roy A.S."/>
            <person name="Kraemer L."/>
            <person name="Andreson R."/>
            <person name="Gutowska M.A."/>
            <person name="Wolf J."/>
            <person name="Bergner S.V."/>
            <person name="Schilhabel M.B."/>
            <person name="Klostermeier U.C."/>
            <person name="Beiko R.G."/>
            <person name="Rosenstiel P."/>
            <person name="Hippler M."/>
            <person name="Laroche J."/>
        </authorList>
    </citation>
    <scope>NUCLEOTIDE SEQUENCE [LARGE SCALE GENOMIC DNA]</scope>
    <source>
        <strain evidence="2 3">CCMP1005</strain>
    </source>
</reference>